<keyword evidence="7 9" id="KW-0811">Translocation</keyword>
<evidence type="ECO:0000256" key="10">
    <source>
        <dbReference type="SAM" id="MobiDB-lite"/>
    </source>
</evidence>
<evidence type="ECO:0000256" key="9">
    <source>
        <dbReference type="HAMAP-Rule" id="MF_00236"/>
    </source>
</evidence>
<dbReference type="NCBIfam" id="NF011430">
    <property type="entry name" value="PRK14861.1"/>
    <property type="match status" value="1"/>
</dbReference>
<proteinExistence type="inferred from homology"/>
<evidence type="ECO:0000256" key="3">
    <source>
        <dbReference type="ARBA" id="ARBA00022475"/>
    </source>
</evidence>
<evidence type="ECO:0000256" key="4">
    <source>
        <dbReference type="ARBA" id="ARBA00022692"/>
    </source>
</evidence>
<dbReference type="HAMAP" id="MF_00236">
    <property type="entry name" value="TatA_E"/>
    <property type="match status" value="1"/>
</dbReference>
<keyword evidence="8 9" id="KW-0472">Membrane</keyword>
<comment type="function">
    <text evidence="9">Part of the twin-arginine translocation (Tat) system that transports large folded proteins containing a characteristic twin-arginine motif in their signal peptide across membranes. TatA could form the protein-conducting channel of the Tat system.</text>
</comment>
<evidence type="ECO:0000313" key="12">
    <source>
        <dbReference type="Proteomes" id="UP000284219"/>
    </source>
</evidence>
<dbReference type="PANTHER" id="PTHR42982:SF1">
    <property type="entry name" value="SEC-INDEPENDENT PROTEIN TRANSLOCASE PROTEIN TATA"/>
    <property type="match status" value="1"/>
</dbReference>
<dbReference type="AlphaFoldDB" id="A0A419SEX3"/>
<dbReference type="Proteomes" id="UP000284219">
    <property type="component" value="Unassembled WGS sequence"/>
</dbReference>
<evidence type="ECO:0000256" key="7">
    <source>
        <dbReference type="ARBA" id="ARBA00023010"/>
    </source>
</evidence>
<dbReference type="RefSeq" id="WP_120190982.1">
    <property type="nucleotide sequence ID" value="NZ_MCHY01000011.1"/>
</dbReference>
<keyword evidence="3 9" id="KW-1003">Cell membrane</keyword>
<evidence type="ECO:0000256" key="6">
    <source>
        <dbReference type="ARBA" id="ARBA00022989"/>
    </source>
</evidence>
<dbReference type="PRINTS" id="PR01506">
    <property type="entry name" value="TATBPROTEIN"/>
</dbReference>
<comment type="similarity">
    <text evidence="9">Belongs to the TatA/E family.</text>
</comment>
<accession>A0A419SEX3</accession>
<keyword evidence="5 9" id="KW-0653">Protein transport</keyword>
<evidence type="ECO:0000256" key="5">
    <source>
        <dbReference type="ARBA" id="ARBA00022927"/>
    </source>
</evidence>
<reference evidence="11 12" key="1">
    <citation type="submission" date="2016-08" db="EMBL/GenBank/DDBJ databases">
        <title>Novel Firmicute Genomes.</title>
        <authorList>
            <person name="Poppleton D.I."/>
            <person name="Gribaldo S."/>
        </authorList>
    </citation>
    <scope>NUCLEOTIDE SEQUENCE [LARGE SCALE GENOMIC DNA]</scope>
    <source>
        <strain evidence="11 12">RAOx-1</strain>
    </source>
</reference>
<dbReference type="GO" id="GO:0043953">
    <property type="term" value="P:protein transport by the Tat complex"/>
    <property type="evidence" value="ECO:0007669"/>
    <property type="project" value="UniProtKB-UniRule"/>
</dbReference>
<dbReference type="InterPro" id="IPR003369">
    <property type="entry name" value="TatA/B/E"/>
</dbReference>
<keyword evidence="4 9" id="KW-0812">Transmembrane</keyword>
<comment type="caution">
    <text evidence="11">The sequence shown here is derived from an EMBL/GenBank/DDBJ whole genome shotgun (WGS) entry which is preliminary data.</text>
</comment>
<evidence type="ECO:0000256" key="8">
    <source>
        <dbReference type="ARBA" id="ARBA00023136"/>
    </source>
</evidence>
<keyword evidence="6 9" id="KW-1133">Transmembrane helix</keyword>
<name>A0A419SEX3_9BACL</name>
<comment type="subcellular location">
    <subcellularLocation>
        <location evidence="1 9">Cell membrane</location>
        <topology evidence="1 9">Single-pass membrane protein</topology>
    </subcellularLocation>
</comment>
<evidence type="ECO:0000256" key="1">
    <source>
        <dbReference type="ARBA" id="ARBA00004162"/>
    </source>
</evidence>
<dbReference type="Pfam" id="PF02416">
    <property type="entry name" value="TatA_B_E"/>
    <property type="match status" value="1"/>
</dbReference>
<keyword evidence="12" id="KW-1185">Reference proteome</keyword>
<evidence type="ECO:0000256" key="2">
    <source>
        <dbReference type="ARBA" id="ARBA00022448"/>
    </source>
</evidence>
<comment type="subunit">
    <text evidence="9">Forms a complex with TatC.</text>
</comment>
<sequence>MFQNIGFPGLILILVIALIVFGPHKLPEIGRAFGSSLREFKRSSKGLMDDEGVEKKEETEPVLRTSERTN</sequence>
<protein>
    <recommendedName>
        <fullName evidence="9">Sec-independent protein translocase protein TatA</fullName>
    </recommendedName>
</protein>
<dbReference type="EMBL" id="MCHY01000011">
    <property type="protein sequence ID" value="RKD21862.1"/>
    <property type="molecule type" value="Genomic_DNA"/>
</dbReference>
<keyword evidence="2 9" id="KW-0813">Transport</keyword>
<feature type="region of interest" description="Disordered" evidence="10">
    <location>
        <begin position="48"/>
        <end position="70"/>
    </location>
</feature>
<dbReference type="GO" id="GO:0033281">
    <property type="term" value="C:TAT protein transport complex"/>
    <property type="evidence" value="ECO:0007669"/>
    <property type="project" value="UniProtKB-UniRule"/>
</dbReference>
<dbReference type="PANTHER" id="PTHR42982">
    <property type="entry name" value="SEC-INDEPENDENT PROTEIN TRANSLOCASE PROTEIN TATA"/>
    <property type="match status" value="1"/>
</dbReference>
<feature type="compositionally biased region" description="Basic and acidic residues" evidence="10">
    <location>
        <begin position="53"/>
        <end position="70"/>
    </location>
</feature>
<dbReference type="Gene3D" id="1.20.5.3310">
    <property type="match status" value="1"/>
</dbReference>
<gene>
    <name evidence="9" type="primary">tatA</name>
    <name evidence="11" type="ORF">BEP19_13690</name>
</gene>
<dbReference type="OrthoDB" id="9800908at2"/>
<dbReference type="InterPro" id="IPR006312">
    <property type="entry name" value="TatA/E"/>
</dbReference>
<dbReference type="GO" id="GO:0008320">
    <property type="term" value="F:protein transmembrane transporter activity"/>
    <property type="evidence" value="ECO:0007669"/>
    <property type="project" value="UniProtKB-UniRule"/>
</dbReference>
<dbReference type="NCBIfam" id="TIGR01411">
    <property type="entry name" value="tatAE"/>
    <property type="match status" value="1"/>
</dbReference>
<evidence type="ECO:0000313" key="11">
    <source>
        <dbReference type="EMBL" id="RKD21862.1"/>
    </source>
</evidence>
<organism evidence="11 12">
    <name type="scientific">Ammoniphilus oxalaticus</name>
    <dbReference type="NCBI Taxonomy" id="66863"/>
    <lineage>
        <taxon>Bacteria</taxon>
        <taxon>Bacillati</taxon>
        <taxon>Bacillota</taxon>
        <taxon>Bacilli</taxon>
        <taxon>Bacillales</taxon>
        <taxon>Paenibacillaceae</taxon>
        <taxon>Aneurinibacillus group</taxon>
        <taxon>Ammoniphilus</taxon>
    </lineage>
</organism>
<feature type="transmembrane region" description="Helical" evidence="9">
    <location>
        <begin position="6"/>
        <end position="23"/>
    </location>
</feature>